<evidence type="ECO:0008006" key="3">
    <source>
        <dbReference type="Google" id="ProtNLM"/>
    </source>
</evidence>
<dbReference type="Proteomes" id="UP000263642">
    <property type="component" value="Unassembled WGS sequence"/>
</dbReference>
<dbReference type="AlphaFoldDB" id="A0A3D3R9C6"/>
<dbReference type="InterPro" id="IPR011990">
    <property type="entry name" value="TPR-like_helical_dom_sf"/>
</dbReference>
<sequence>MPYDVKLRKETPEGFIVPWGAPTKKLLKTRTAQLLGDQTEAISSYVTTRLEAGFPSDLIVPQETRLMHLMAAHEATYFLGVGQYLQGDYASASQAFNDYLRLYHGANQERTIAAVYLMAFSDAKSGKYSSAIVAVGETKPPAALKPAFPYLEQRWRTIRDNASKK</sequence>
<evidence type="ECO:0000313" key="1">
    <source>
        <dbReference type="EMBL" id="HCO25443.1"/>
    </source>
</evidence>
<accession>A0A3D3R9C6</accession>
<dbReference type="Gene3D" id="1.25.40.10">
    <property type="entry name" value="Tetratricopeptide repeat domain"/>
    <property type="match status" value="1"/>
</dbReference>
<comment type="caution">
    <text evidence="1">The sequence shown here is derived from an EMBL/GenBank/DDBJ whole genome shotgun (WGS) entry which is preliminary data.</text>
</comment>
<name>A0A3D3R9C6_9PLAN</name>
<evidence type="ECO:0000313" key="2">
    <source>
        <dbReference type="Proteomes" id="UP000263642"/>
    </source>
</evidence>
<dbReference type="EMBL" id="DQAY01000129">
    <property type="protein sequence ID" value="HCO25443.1"/>
    <property type="molecule type" value="Genomic_DNA"/>
</dbReference>
<reference evidence="1 2" key="1">
    <citation type="journal article" date="2018" name="Nat. Biotechnol.">
        <title>A standardized bacterial taxonomy based on genome phylogeny substantially revises the tree of life.</title>
        <authorList>
            <person name="Parks D.H."/>
            <person name="Chuvochina M."/>
            <person name="Waite D.W."/>
            <person name="Rinke C."/>
            <person name="Skarshewski A."/>
            <person name="Chaumeil P.A."/>
            <person name="Hugenholtz P."/>
        </authorList>
    </citation>
    <scope>NUCLEOTIDE SEQUENCE [LARGE SCALE GENOMIC DNA]</scope>
    <source>
        <strain evidence="1">UBA9375</strain>
    </source>
</reference>
<gene>
    <name evidence="1" type="ORF">DIT97_21360</name>
</gene>
<protein>
    <recommendedName>
        <fullName evidence="3">Outer membrane lipoprotein BamD-like domain-containing protein</fullName>
    </recommendedName>
</protein>
<organism evidence="1 2">
    <name type="scientific">Gimesia maris</name>
    <dbReference type="NCBI Taxonomy" id="122"/>
    <lineage>
        <taxon>Bacteria</taxon>
        <taxon>Pseudomonadati</taxon>
        <taxon>Planctomycetota</taxon>
        <taxon>Planctomycetia</taxon>
        <taxon>Planctomycetales</taxon>
        <taxon>Planctomycetaceae</taxon>
        <taxon>Gimesia</taxon>
    </lineage>
</organism>
<proteinExistence type="predicted"/>